<dbReference type="Proteomes" id="UP000783686">
    <property type="component" value="Unassembled WGS sequence"/>
</dbReference>
<accession>A0A811L5C6</accession>
<dbReference type="InterPro" id="IPR016897">
    <property type="entry name" value="SKP1"/>
</dbReference>
<dbReference type="GO" id="GO:0016567">
    <property type="term" value="P:protein ubiquitination"/>
    <property type="evidence" value="ECO:0007669"/>
    <property type="project" value="UniProtKB-UniPathway"/>
</dbReference>
<name>A0A811L5C6_9BILA</name>
<feature type="domain" description="SKP1 component POZ" evidence="5">
    <location>
        <begin position="3"/>
        <end position="68"/>
    </location>
</feature>
<dbReference type="EMBL" id="CAJFCW020000005">
    <property type="protein sequence ID" value="CAG9117937.1"/>
    <property type="molecule type" value="Genomic_DNA"/>
</dbReference>
<proteinExistence type="inferred from homology"/>
<reference evidence="6" key="1">
    <citation type="submission" date="2020-09" db="EMBL/GenBank/DDBJ databases">
        <authorList>
            <person name="Kikuchi T."/>
        </authorList>
    </citation>
    <scope>NUCLEOTIDE SEQUENCE</scope>
    <source>
        <strain evidence="6">SH1</strain>
    </source>
</reference>
<dbReference type="Proteomes" id="UP000614601">
    <property type="component" value="Unassembled WGS sequence"/>
</dbReference>
<dbReference type="SMART" id="SM00512">
    <property type="entry name" value="Skp1"/>
    <property type="match status" value="1"/>
</dbReference>
<protein>
    <recommendedName>
        <fullName evidence="3">Skp1-related protein</fullName>
    </recommendedName>
</protein>
<dbReference type="PANTHER" id="PTHR11165">
    <property type="entry name" value="SKP1"/>
    <property type="match status" value="1"/>
</dbReference>
<dbReference type="PIRSF" id="PIRSF028729">
    <property type="entry name" value="E3_ubiquit_lig_SCF_Skp"/>
    <property type="match status" value="1"/>
</dbReference>
<keyword evidence="2 3" id="KW-0833">Ubl conjugation pathway</keyword>
<evidence type="ECO:0000259" key="5">
    <source>
        <dbReference type="Pfam" id="PF03931"/>
    </source>
</evidence>
<dbReference type="InterPro" id="IPR036296">
    <property type="entry name" value="SKP1-like_dim_sf"/>
</dbReference>
<dbReference type="UniPathway" id="UPA00143"/>
<dbReference type="SUPFAM" id="SSF54695">
    <property type="entry name" value="POZ domain"/>
    <property type="match status" value="1"/>
</dbReference>
<dbReference type="Pfam" id="PF01466">
    <property type="entry name" value="Skp1"/>
    <property type="match status" value="1"/>
</dbReference>
<comment type="function">
    <text evidence="3">Probable essential component of SCF (SKP1-CUL1-F-box protein) E3 ubiquitin-protein ligase complexes, which mediate the ubiquitination and subsequent proteasomal degradation of target proteins. Regulates cell proliferation during embryonic and larval development.</text>
</comment>
<organism evidence="6 7">
    <name type="scientific">Bursaphelenchus okinawaensis</name>
    <dbReference type="NCBI Taxonomy" id="465554"/>
    <lineage>
        <taxon>Eukaryota</taxon>
        <taxon>Metazoa</taxon>
        <taxon>Ecdysozoa</taxon>
        <taxon>Nematoda</taxon>
        <taxon>Chromadorea</taxon>
        <taxon>Rhabditida</taxon>
        <taxon>Tylenchina</taxon>
        <taxon>Tylenchomorpha</taxon>
        <taxon>Aphelenchoidea</taxon>
        <taxon>Aphelenchoididae</taxon>
        <taxon>Bursaphelenchus</taxon>
    </lineage>
</organism>
<dbReference type="GO" id="GO:0006511">
    <property type="term" value="P:ubiquitin-dependent protein catabolic process"/>
    <property type="evidence" value="ECO:0007669"/>
    <property type="project" value="InterPro"/>
</dbReference>
<gene>
    <name evidence="6" type="ORF">BOKJ2_LOCUS10232</name>
</gene>
<evidence type="ECO:0000313" key="7">
    <source>
        <dbReference type="Proteomes" id="UP000614601"/>
    </source>
</evidence>
<dbReference type="InterPro" id="IPR016072">
    <property type="entry name" value="Skp1_comp_dimer"/>
</dbReference>
<dbReference type="EMBL" id="CAJFDH010000005">
    <property type="protein sequence ID" value="CAD5223462.1"/>
    <property type="molecule type" value="Genomic_DNA"/>
</dbReference>
<dbReference type="CDD" id="cd18322">
    <property type="entry name" value="BTB_POZ_SKP1"/>
    <property type="match status" value="1"/>
</dbReference>
<comment type="caution">
    <text evidence="6">The sequence shown here is derived from an EMBL/GenBank/DDBJ whole genome shotgun (WGS) entry which is preliminary data.</text>
</comment>
<dbReference type="Pfam" id="PF03931">
    <property type="entry name" value="Skp1_POZ"/>
    <property type="match status" value="1"/>
</dbReference>
<sequence>MSNIVLQSNDDQNFNVDYAILRQSGTLSEMCKSLVVDESQGLEDPIPLSKVDGATLKKVIEFCDHHRDEPILEDPDSIEPHTFKLDDWQKEFMNVDDETLFNIIMAANYLDIRLLLEIGCKTVADKIKGKTPAELRVMFGVEGEFTPEDEEAVRKEMGWDKEVP</sequence>
<keyword evidence="7" id="KW-1185">Reference proteome</keyword>
<dbReference type="Gene3D" id="3.30.710.10">
    <property type="entry name" value="Potassium Channel Kv1.1, Chain A"/>
    <property type="match status" value="1"/>
</dbReference>
<dbReference type="FunFam" id="3.30.710.10:FF:000026">
    <property type="entry name" value="E3 ubiquitin ligase complex SCF subunit"/>
    <property type="match status" value="1"/>
</dbReference>
<dbReference type="InterPro" id="IPR016073">
    <property type="entry name" value="Skp1_comp_POZ"/>
</dbReference>
<comment type="pathway">
    <text evidence="3">Protein modification; protein ubiquitination.</text>
</comment>
<dbReference type="SUPFAM" id="SSF81382">
    <property type="entry name" value="Skp1 dimerisation domain-like"/>
    <property type="match status" value="1"/>
</dbReference>
<evidence type="ECO:0000256" key="3">
    <source>
        <dbReference type="PIRNR" id="PIRNR028729"/>
    </source>
</evidence>
<comment type="similarity">
    <text evidence="1 3">Belongs to the SKP1 family.</text>
</comment>
<dbReference type="OrthoDB" id="5920107at2759"/>
<evidence type="ECO:0000256" key="2">
    <source>
        <dbReference type="ARBA" id="ARBA00022786"/>
    </source>
</evidence>
<evidence type="ECO:0000256" key="1">
    <source>
        <dbReference type="ARBA" id="ARBA00009993"/>
    </source>
</evidence>
<dbReference type="InterPro" id="IPR001232">
    <property type="entry name" value="SKP1-like"/>
</dbReference>
<evidence type="ECO:0000259" key="4">
    <source>
        <dbReference type="Pfam" id="PF01466"/>
    </source>
</evidence>
<evidence type="ECO:0000313" key="6">
    <source>
        <dbReference type="EMBL" id="CAD5223462.1"/>
    </source>
</evidence>
<dbReference type="AlphaFoldDB" id="A0A811L5C6"/>
<feature type="domain" description="SKP1 component dimerisation" evidence="4">
    <location>
        <begin position="115"/>
        <end position="159"/>
    </location>
</feature>
<dbReference type="InterPro" id="IPR011333">
    <property type="entry name" value="SKP1/BTB/POZ_sf"/>
</dbReference>